<keyword evidence="8" id="KW-1133">Transmembrane helix</keyword>
<evidence type="ECO:0000256" key="2">
    <source>
        <dbReference type="ARBA" id="ARBA00022448"/>
    </source>
</evidence>
<evidence type="ECO:0000256" key="5">
    <source>
        <dbReference type="ARBA" id="ARBA00022741"/>
    </source>
</evidence>
<evidence type="ECO:0000313" key="12">
    <source>
        <dbReference type="EMBL" id="BBG93997.1"/>
    </source>
</evidence>
<gene>
    <name evidence="12" type="ORF">Prudu_002169</name>
</gene>
<comment type="subcellular location">
    <subcellularLocation>
        <location evidence="1">Membrane</location>
        <topology evidence="1">Multi-pass membrane protein</topology>
    </subcellularLocation>
</comment>
<evidence type="ECO:0000259" key="11">
    <source>
        <dbReference type="PROSITE" id="PS50893"/>
    </source>
</evidence>
<keyword evidence="3" id="KW-0812">Transmembrane</keyword>
<dbReference type="InterPro" id="IPR027417">
    <property type="entry name" value="P-loop_NTPase"/>
</dbReference>
<keyword evidence="2" id="KW-0813">Transport</keyword>
<dbReference type="InterPro" id="IPR003439">
    <property type="entry name" value="ABC_transporter-like_ATP-bd"/>
</dbReference>
<evidence type="ECO:0000256" key="4">
    <source>
        <dbReference type="ARBA" id="ARBA00022737"/>
    </source>
</evidence>
<evidence type="ECO:0000256" key="9">
    <source>
        <dbReference type="ARBA" id="ARBA00023136"/>
    </source>
</evidence>
<keyword evidence="5" id="KW-0547">Nucleotide-binding</keyword>
<dbReference type="GO" id="GO:0005886">
    <property type="term" value="C:plasma membrane"/>
    <property type="evidence" value="ECO:0007669"/>
    <property type="project" value="TreeGrafter"/>
</dbReference>
<evidence type="ECO:0000256" key="1">
    <source>
        <dbReference type="ARBA" id="ARBA00004141"/>
    </source>
</evidence>
<dbReference type="PANTHER" id="PTHR24222:SF48">
    <property type="entry name" value="ABC TRANSPORTER B FAMILY MEMBER 15"/>
    <property type="match status" value="1"/>
</dbReference>
<evidence type="ECO:0000256" key="3">
    <source>
        <dbReference type="ARBA" id="ARBA00022692"/>
    </source>
</evidence>
<sequence>MGFVGGSGSAKSAIISILERFYDPDKRKILLDGYDIKRLQLKWLRSQMGLVNQEPVLFATSIKENILFGKERAAMEHVISATKTANAHDFIVKLADGYDTQVGQFGVQLSGGQKQRVAIARALLRNPRILLLDEATSALDAQSESVVQEALDHASIGRTTLIVAHRLSTICKADLIVVLQSGKVIESGSHEELIHLKN</sequence>
<organism evidence="12">
    <name type="scientific">Prunus dulcis</name>
    <name type="common">Almond</name>
    <name type="synonym">Amygdalus dulcis</name>
    <dbReference type="NCBI Taxonomy" id="3755"/>
    <lineage>
        <taxon>Eukaryota</taxon>
        <taxon>Viridiplantae</taxon>
        <taxon>Streptophyta</taxon>
        <taxon>Embryophyta</taxon>
        <taxon>Tracheophyta</taxon>
        <taxon>Spermatophyta</taxon>
        <taxon>Magnoliopsida</taxon>
        <taxon>eudicotyledons</taxon>
        <taxon>Gunneridae</taxon>
        <taxon>Pentapetalae</taxon>
        <taxon>rosids</taxon>
        <taxon>fabids</taxon>
        <taxon>Rosales</taxon>
        <taxon>Rosaceae</taxon>
        <taxon>Amygdaloideae</taxon>
        <taxon>Amygdaleae</taxon>
        <taxon>Prunus</taxon>
    </lineage>
</organism>
<evidence type="ECO:0000256" key="6">
    <source>
        <dbReference type="ARBA" id="ARBA00022840"/>
    </source>
</evidence>
<dbReference type="Pfam" id="PF00005">
    <property type="entry name" value="ABC_tran"/>
    <property type="match status" value="1"/>
</dbReference>
<dbReference type="PANTHER" id="PTHR24222">
    <property type="entry name" value="ABC TRANSPORTER B FAMILY"/>
    <property type="match status" value="1"/>
</dbReference>
<accession>A0A4Y1QQB3</accession>
<dbReference type="FunFam" id="3.40.50.300:FF:000479">
    <property type="entry name" value="Multidrug resistance protein 1A"/>
    <property type="match status" value="1"/>
</dbReference>
<keyword evidence="4" id="KW-0677">Repeat</keyword>
<dbReference type="InterPro" id="IPR017871">
    <property type="entry name" value="ABC_transporter-like_CS"/>
</dbReference>
<dbReference type="PROSITE" id="PS50893">
    <property type="entry name" value="ABC_TRANSPORTER_2"/>
    <property type="match status" value="1"/>
</dbReference>
<dbReference type="Gene3D" id="3.40.50.300">
    <property type="entry name" value="P-loop containing nucleotide triphosphate hydrolases"/>
    <property type="match status" value="1"/>
</dbReference>
<dbReference type="GO" id="GO:0042626">
    <property type="term" value="F:ATPase-coupled transmembrane transporter activity"/>
    <property type="evidence" value="ECO:0007669"/>
    <property type="project" value="TreeGrafter"/>
</dbReference>
<feature type="domain" description="ABC transporter" evidence="11">
    <location>
        <begin position="1"/>
        <end position="196"/>
    </location>
</feature>
<keyword evidence="7" id="KW-1278">Translocase</keyword>
<keyword evidence="10" id="KW-0325">Glycoprotein</keyword>
<evidence type="ECO:0000256" key="7">
    <source>
        <dbReference type="ARBA" id="ARBA00022967"/>
    </source>
</evidence>
<reference evidence="12" key="1">
    <citation type="journal article" date="2019" name="Science">
        <title>Mutation of a bHLH transcription factor allowed almond domestication.</title>
        <authorList>
            <person name="Sanchez-Perez R."/>
            <person name="Pavan S."/>
            <person name="Mazzeo R."/>
            <person name="Moldovan C."/>
            <person name="Aiese Cigliano R."/>
            <person name="Del Cueto J."/>
            <person name="Ricciardi F."/>
            <person name="Lotti C."/>
            <person name="Ricciardi L."/>
            <person name="Dicenta F."/>
            <person name="Lopez-Marques R.L."/>
            <person name="Lindberg Moller B."/>
        </authorList>
    </citation>
    <scope>NUCLEOTIDE SEQUENCE</scope>
</reference>
<keyword evidence="9" id="KW-0472">Membrane</keyword>
<proteinExistence type="predicted"/>
<evidence type="ECO:0000256" key="10">
    <source>
        <dbReference type="ARBA" id="ARBA00023180"/>
    </source>
</evidence>
<evidence type="ECO:0000256" key="8">
    <source>
        <dbReference type="ARBA" id="ARBA00022989"/>
    </source>
</evidence>
<name>A0A4Y1QQB3_PRUDU</name>
<dbReference type="SUPFAM" id="SSF52540">
    <property type="entry name" value="P-loop containing nucleoside triphosphate hydrolases"/>
    <property type="match status" value="1"/>
</dbReference>
<dbReference type="SMART" id="SM00382">
    <property type="entry name" value="AAA"/>
    <property type="match status" value="1"/>
</dbReference>
<dbReference type="AlphaFoldDB" id="A0A4Y1QQB3"/>
<dbReference type="EMBL" id="AP019297">
    <property type="protein sequence ID" value="BBG93997.1"/>
    <property type="molecule type" value="Genomic_DNA"/>
</dbReference>
<keyword evidence="6" id="KW-0067">ATP-binding</keyword>
<dbReference type="PROSITE" id="PS00211">
    <property type="entry name" value="ABC_TRANSPORTER_1"/>
    <property type="match status" value="1"/>
</dbReference>
<protein>
    <submittedName>
        <fullName evidence="12">p-glycoprotein 13</fullName>
    </submittedName>
</protein>
<dbReference type="GO" id="GO:0016887">
    <property type="term" value="F:ATP hydrolysis activity"/>
    <property type="evidence" value="ECO:0007669"/>
    <property type="project" value="InterPro"/>
</dbReference>
<dbReference type="InterPro" id="IPR003593">
    <property type="entry name" value="AAA+_ATPase"/>
</dbReference>
<dbReference type="InterPro" id="IPR039421">
    <property type="entry name" value="Type_1_exporter"/>
</dbReference>
<dbReference type="GO" id="GO:0005524">
    <property type="term" value="F:ATP binding"/>
    <property type="evidence" value="ECO:0007669"/>
    <property type="project" value="UniProtKB-KW"/>
</dbReference>